<proteinExistence type="predicted"/>
<gene>
    <name evidence="1" type="ORF">CHS0354_013094</name>
</gene>
<protein>
    <submittedName>
        <fullName evidence="1">Uncharacterized protein</fullName>
    </submittedName>
</protein>
<dbReference type="EMBL" id="JAEAOA010000796">
    <property type="protein sequence ID" value="KAK3591029.1"/>
    <property type="molecule type" value="Genomic_DNA"/>
</dbReference>
<comment type="caution">
    <text evidence="1">The sequence shown here is derived from an EMBL/GenBank/DDBJ whole genome shotgun (WGS) entry which is preliminary data.</text>
</comment>
<organism evidence="1 2">
    <name type="scientific">Potamilus streckersoni</name>
    <dbReference type="NCBI Taxonomy" id="2493646"/>
    <lineage>
        <taxon>Eukaryota</taxon>
        <taxon>Metazoa</taxon>
        <taxon>Spiralia</taxon>
        <taxon>Lophotrochozoa</taxon>
        <taxon>Mollusca</taxon>
        <taxon>Bivalvia</taxon>
        <taxon>Autobranchia</taxon>
        <taxon>Heteroconchia</taxon>
        <taxon>Palaeoheterodonta</taxon>
        <taxon>Unionida</taxon>
        <taxon>Unionoidea</taxon>
        <taxon>Unionidae</taxon>
        <taxon>Ambleminae</taxon>
        <taxon>Lampsilini</taxon>
        <taxon>Potamilus</taxon>
    </lineage>
</organism>
<keyword evidence="2" id="KW-1185">Reference proteome</keyword>
<reference evidence="1" key="2">
    <citation type="journal article" date="2021" name="Genome Biol. Evol.">
        <title>Developing a high-quality reference genome for a parasitic bivalve with doubly uniparental inheritance (Bivalvia: Unionida).</title>
        <authorList>
            <person name="Smith C.H."/>
        </authorList>
    </citation>
    <scope>NUCLEOTIDE SEQUENCE</scope>
    <source>
        <strain evidence="1">CHS0354</strain>
        <tissue evidence="1">Mantle</tissue>
    </source>
</reference>
<dbReference type="Proteomes" id="UP001195483">
    <property type="component" value="Unassembled WGS sequence"/>
</dbReference>
<dbReference type="AlphaFoldDB" id="A0AAE0VV11"/>
<evidence type="ECO:0000313" key="2">
    <source>
        <dbReference type="Proteomes" id="UP001195483"/>
    </source>
</evidence>
<reference evidence="1" key="3">
    <citation type="submission" date="2023-05" db="EMBL/GenBank/DDBJ databases">
        <authorList>
            <person name="Smith C.H."/>
        </authorList>
    </citation>
    <scope>NUCLEOTIDE SEQUENCE</scope>
    <source>
        <strain evidence="1">CHS0354</strain>
        <tissue evidence="1">Mantle</tissue>
    </source>
</reference>
<sequence>MTDHLHKRLLPAITQTVGTNAYEMKTRARGLFVKFTRDTCAGNAQTVKLVIFSSSIKSKNTCVADH</sequence>
<evidence type="ECO:0000313" key="1">
    <source>
        <dbReference type="EMBL" id="KAK3591029.1"/>
    </source>
</evidence>
<name>A0AAE0VV11_9BIVA</name>
<accession>A0AAE0VV11</accession>
<reference evidence="1" key="1">
    <citation type="journal article" date="2021" name="Genome Biol. Evol.">
        <title>A High-Quality Reference Genome for a Parasitic Bivalve with Doubly Uniparental Inheritance (Bivalvia: Unionida).</title>
        <authorList>
            <person name="Smith C.H."/>
        </authorList>
    </citation>
    <scope>NUCLEOTIDE SEQUENCE</scope>
    <source>
        <strain evidence="1">CHS0354</strain>
    </source>
</reference>